<feature type="compositionally biased region" description="Basic and acidic residues" evidence="1">
    <location>
        <begin position="103"/>
        <end position="118"/>
    </location>
</feature>
<name>A0A7W6LP66_9SPHN</name>
<sequence>MIRGANWQAGCPNCVASKFTCDEHYRPEIECPQCDGHGEVCGVNPNRRSRFVGMDDLSPDDFTVECSDCAGHGWRPMTQDEMDDAAADAFSDMCEGEPPVSMDEMHQRAHREKMEARS</sequence>
<evidence type="ECO:0000313" key="3">
    <source>
        <dbReference type="Proteomes" id="UP000590524"/>
    </source>
</evidence>
<dbReference type="GO" id="GO:0004527">
    <property type="term" value="F:exonuclease activity"/>
    <property type="evidence" value="ECO:0007669"/>
    <property type="project" value="UniProtKB-KW"/>
</dbReference>
<reference evidence="2 3" key="1">
    <citation type="submission" date="2020-08" db="EMBL/GenBank/DDBJ databases">
        <title>Genomic Encyclopedia of Type Strains, Phase IV (KMG-IV): sequencing the most valuable type-strain genomes for metagenomic binning, comparative biology and taxonomic classification.</title>
        <authorList>
            <person name="Goeker M."/>
        </authorList>
    </citation>
    <scope>NUCLEOTIDE SEQUENCE [LARGE SCALE GENOMIC DNA]</scope>
    <source>
        <strain evidence="2 3">DSM 19371</strain>
    </source>
</reference>
<dbReference type="Proteomes" id="UP000590524">
    <property type="component" value="Unassembled WGS sequence"/>
</dbReference>
<keyword evidence="2" id="KW-0269">Exonuclease</keyword>
<dbReference type="EMBL" id="JACIEU010000006">
    <property type="protein sequence ID" value="MBB4147954.1"/>
    <property type="molecule type" value="Genomic_DNA"/>
</dbReference>
<organism evidence="2 3">
    <name type="scientific">Sphingobium scionense</name>
    <dbReference type="NCBI Taxonomy" id="1404341"/>
    <lineage>
        <taxon>Bacteria</taxon>
        <taxon>Pseudomonadati</taxon>
        <taxon>Pseudomonadota</taxon>
        <taxon>Alphaproteobacteria</taxon>
        <taxon>Sphingomonadales</taxon>
        <taxon>Sphingomonadaceae</taxon>
        <taxon>Sphingobium</taxon>
    </lineage>
</organism>
<comment type="caution">
    <text evidence="2">The sequence shown here is derived from an EMBL/GenBank/DDBJ whole genome shotgun (WGS) entry which is preliminary data.</text>
</comment>
<dbReference type="AlphaFoldDB" id="A0A7W6LP66"/>
<keyword evidence="2" id="KW-0540">Nuclease</keyword>
<accession>A0A7W6LP66</accession>
<evidence type="ECO:0000313" key="2">
    <source>
        <dbReference type="EMBL" id="MBB4147954.1"/>
    </source>
</evidence>
<dbReference type="RefSeq" id="WP_188081746.1">
    <property type="nucleotide sequence ID" value="NZ_JACIEU010000006.1"/>
</dbReference>
<evidence type="ECO:0000256" key="1">
    <source>
        <dbReference type="SAM" id="MobiDB-lite"/>
    </source>
</evidence>
<feature type="region of interest" description="Disordered" evidence="1">
    <location>
        <begin position="92"/>
        <end position="118"/>
    </location>
</feature>
<gene>
    <name evidence="2" type="ORF">GGQ90_001732</name>
</gene>
<keyword evidence="3" id="KW-1185">Reference proteome</keyword>
<protein>
    <submittedName>
        <fullName evidence="2">RecJ-like exonuclease</fullName>
    </submittedName>
</protein>
<keyword evidence="2" id="KW-0378">Hydrolase</keyword>
<proteinExistence type="predicted"/>